<accession>A0A0B2WKW9</accession>
<evidence type="ECO:0000313" key="1">
    <source>
        <dbReference type="EMBL" id="KHN93670.1"/>
    </source>
</evidence>
<dbReference type="GeneID" id="63742927"/>
<keyword evidence="2" id="KW-1185">Reference proteome</keyword>
<dbReference type="Proteomes" id="UP000030816">
    <property type="component" value="Unassembled WGS sequence"/>
</dbReference>
<sequence length="56" mass="6463">MTATSTDDAEKDIEEVCEDGRCIDGGIQATELSYCVRCDSTYCRYEMRKRREEVKC</sequence>
<gene>
    <name evidence="1" type="ORF">MAM_08472</name>
</gene>
<dbReference type="AlphaFoldDB" id="A0A0B2WKW9"/>
<dbReference type="HOGENOM" id="CLU_3014674_0_0_1"/>
<protein>
    <submittedName>
        <fullName evidence="1">Uncharacterized protein</fullName>
    </submittedName>
</protein>
<evidence type="ECO:0000313" key="2">
    <source>
        <dbReference type="Proteomes" id="UP000030816"/>
    </source>
</evidence>
<proteinExistence type="predicted"/>
<name>A0A0B2WKW9_METAS</name>
<reference evidence="1 2" key="1">
    <citation type="journal article" date="2014" name="Proc. Natl. Acad. Sci. U.S.A.">
        <title>Trajectory and genomic determinants of fungal-pathogen speciation and host adaptation.</title>
        <authorList>
            <person name="Hu X."/>
            <person name="Xiao G."/>
            <person name="Zheng P."/>
            <person name="Shang Y."/>
            <person name="Su Y."/>
            <person name="Zhang X."/>
            <person name="Liu X."/>
            <person name="Zhan S."/>
            <person name="St Leger R.J."/>
            <person name="Wang C."/>
        </authorList>
    </citation>
    <scope>NUCLEOTIDE SEQUENCE [LARGE SCALE GENOMIC DNA]</scope>
    <source>
        <strain evidence="1 2">ARSEF 1941</strain>
    </source>
</reference>
<dbReference type="RefSeq" id="XP_040674736.1">
    <property type="nucleotide sequence ID" value="XM_040827269.1"/>
</dbReference>
<comment type="caution">
    <text evidence="1">The sequence shown here is derived from an EMBL/GenBank/DDBJ whole genome shotgun (WGS) entry which is preliminary data.</text>
</comment>
<dbReference type="EMBL" id="AZHE01000136">
    <property type="protein sequence ID" value="KHN93670.1"/>
    <property type="molecule type" value="Genomic_DNA"/>
</dbReference>
<organism evidence="1 2">
    <name type="scientific">Metarhizium album (strain ARSEF 1941)</name>
    <dbReference type="NCBI Taxonomy" id="1081103"/>
    <lineage>
        <taxon>Eukaryota</taxon>
        <taxon>Fungi</taxon>
        <taxon>Dikarya</taxon>
        <taxon>Ascomycota</taxon>
        <taxon>Pezizomycotina</taxon>
        <taxon>Sordariomycetes</taxon>
        <taxon>Hypocreomycetidae</taxon>
        <taxon>Hypocreales</taxon>
        <taxon>Clavicipitaceae</taxon>
        <taxon>Metarhizium</taxon>
    </lineage>
</organism>